<gene>
    <name evidence="1" type="ORF">Amon02_001248100</name>
</gene>
<evidence type="ECO:0000313" key="2">
    <source>
        <dbReference type="Proteomes" id="UP001165064"/>
    </source>
</evidence>
<reference evidence="1" key="1">
    <citation type="submission" date="2023-04" db="EMBL/GenBank/DDBJ databases">
        <title>Ambrosiozyma monospora NBRC 10751.</title>
        <authorList>
            <person name="Ichikawa N."/>
            <person name="Sato H."/>
            <person name="Tonouchi N."/>
        </authorList>
    </citation>
    <scope>NUCLEOTIDE SEQUENCE</scope>
    <source>
        <strain evidence="1">NBRC 10751</strain>
    </source>
</reference>
<name>A0ACB5U9X1_AMBMO</name>
<accession>A0ACB5U9X1</accession>
<protein>
    <submittedName>
        <fullName evidence="1">Unnamed protein product</fullName>
    </submittedName>
</protein>
<sequence>MKLQQNLKVTRSLNTRKRWEEESKKISREVDDERKRAEAKEKEISEERRRITSEVKTTIKRVNKLERKNNNNHNNSNDPNCTSQILTTKHKTTIDSSKVILYKIPIHISNNRLNIMKKKLEKQSSNSNRESFPSTFQ</sequence>
<organism evidence="1 2">
    <name type="scientific">Ambrosiozyma monospora</name>
    <name type="common">Yeast</name>
    <name type="synonym">Endomycopsis monosporus</name>
    <dbReference type="NCBI Taxonomy" id="43982"/>
    <lineage>
        <taxon>Eukaryota</taxon>
        <taxon>Fungi</taxon>
        <taxon>Dikarya</taxon>
        <taxon>Ascomycota</taxon>
        <taxon>Saccharomycotina</taxon>
        <taxon>Pichiomycetes</taxon>
        <taxon>Pichiales</taxon>
        <taxon>Pichiaceae</taxon>
        <taxon>Ambrosiozyma</taxon>
    </lineage>
</organism>
<dbReference type="EMBL" id="BSXS01014687">
    <property type="protein sequence ID" value="GMF05831.1"/>
    <property type="molecule type" value="Genomic_DNA"/>
</dbReference>
<comment type="caution">
    <text evidence="1">The sequence shown here is derived from an EMBL/GenBank/DDBJ whole genome shotgun (WGS) entry which is preliminary data.</text>
</comment>
<dbReference type="Proteomes" id="UP001165064">
    <property type="component" value="Unassembled WGS sequence"/>
</dbReference>
<evidence type="ECO:0000313" key="1">
    <source>
        <dbReference type="EMBL" id="GMF05831.1"/>
    </source>
</evidence>
<keyword evidence="2" id="KW-1185">Reference proteome</keyword>
<proteinExistence type="predicted"/>